<accession>A0ABU5EX36</accession>
<comment type="caution">
    <text evidence="1">The sequence shown here is derived from an EMBL/GenBank/DDBJ whole genome shotgun (WGS) entry which is preliminary data.</text>
</comment>
<proteinExistence type="predicted"/>
<organism evidence="1 2">
    <name type="scientific">Gemmata algarum</name>
    <dbReference type="NCBI Taxonomy" id="2975278"/>
    <lineage>
        <taxon>Bacteria</taxon>
        <taxon>Pseudomonadati</taxon>
        <taxon>Planctomycetota</taxon>
        <taxon>Planctomycetia</taxon>
        <taxon>Gemmatales</taxon>
        <taxon>Gemmataceae</taxon>
        <taxon>Gemmata</taxon>
    </lineage>
</organism>
<evidence type="ECO:0000313" key="2">
    <source>
        <dbReference type="Proteomes" id="UP001272242"/>
    </source>
</evidence>
<gene>
    <name evidence="1" type="ORF">R5W23_001005</name>
</gene>
<protein>
    <recommendedName>
        <fullName evidence="3">HEPN domain-containing protein</fullName>
    </recommendedName>
</protein>
<dbReference type="RefSeq" id="WP_261184962.1">
    <property type="nucleotide sequence ID" value="NZ_JAXBLV010000144.1"/>
</dbReference>
<dbReference type="Proteomes" id="UP001272242">
    <property type="component" value="Unassembled WGS sequence"/>
</dbReference>
<dbReference type="EMBL" id="JAXBLV010000144">
    <property type="protein sequence ID" value="MDY3559833.1"/>
    <property type="molecule type" value="Genomic_DNA"/>
</dbReference>
<evidence type="ECO:0008006" key="3">
    <source>
        <dbReference type="Google" id="ProtNLM"/>
    </source>
</evidence>
<keyword evidence="2" id="KW-1185">Reference proteome</keyword>
<evidence type="ECO:0000313" key="1">
    <source>
        <dbReference type="EMBL" id="MDY3559833.1"/>
    </source>
</evidence>
<reference evidence="2" key="1">
    <citation type="journal article" date="2023" name="Mar. Drugs">
        <title>Gemmata algarum, a Novel Planctomycete Isolated from an Algal Mat, Displays Antimicrobial Activity.</title>
        <authorList>
            <person name="Kumar G."/>
            <person name="Kallscheuer N."/>
            <person name="Kashif M."/>
            <person name="Ahamad S."/>
            <person name="Jagadeeshwari U."/>
            <person name="Pannikurungottu S."/>
            <person name="Haufschild T."/>
            <person name="Kabuu M."/>
            <person name="Sasikala C."/>
            <person name="Jogler C."/>
            <person name="Ramana C."/>
        </authorList>
    </citation>
    <scope>NUCLEOTIDE SEQUENCE [LARGE SCALE GENOMIC DNA]</scope>
    <source>
        <strain evidence="2">JC673</strain>
    </source>
</reference>
<sequence length="43" mass="5076">MRHLNEQNEVFIAAPDFTLAARCRAEAAALELLLKWYERRETQ</sequence>
<name>A0ABU5EX36_9BACT</name>